<proteinExistence type="predicted"/>
<protein>
    <recommendedName>
        <fullName evidence="3">RNA-directed RNA polymerase</fullName>
    </recommendedName>
</protein>
<evidence type="ECO:0000313" key="2">
    <source>
        <dbReference type="Proteomes" id="UP001189429"/>
    </source>
</evidence>
<evidence type="ECO:0008006" key="3">
    <source>
        <dbReference type="Google" id="ProtNLM"/>
    </source>
</evidence>
<dbReference type="Proteomes" id="UP001189429">
    <property type="component" value="Unassembled WGS sequence"/>
</dbReference>
<reference evidence="1" key="1">
    <citation type="submission" date="2023-10" db="EMBL/GenBank/DDBJ databases">
        <authorList>
            <person name="Chen Y."/>
            <person name="Shah S."/>
            <person name="Dougan E. K."/>
            <person name="Thang M."/>
            <person name="Chan C."/>
        </authorList>
    </citation>
    <scope>NUCLEOTIDE SEQUENCE [LARGE SCALE GENOMIC DNA]</scope>
</reference>
<name>A0ABN9TYV6_9DINO</name>
<evidence type="ECO:0000313" key="1">
    <source>
        <dbReference type="EMBL" id="CAK0851342.1"/>
    </source>
</evidence>
<organism evidence="1 2">
    <name type="scientific">Prorocentrum cordatum</name>
    <dbReference type="NCBI Taxonomy" id="2364126"/>
    <lineage>
        <taxon>Eukaryota</taxon>
        <taxon>Sar</taxon>
        <taxon>Alveolata</taxon>
        <taxon>Dinophyceae</taxon>
        <taxon>Prorocentrales</taxon>
        <taxon>Prorocentraceae</taxon>
        <taxon>Prorocentrum</taxon>
    </lineage>
</organism>
<gene>
    <name evidence="1" type="ORF">PCOR1329_LOCUS43507</name>
</gene>
<comment type="caution">
    <text evidence="1">The sequence shown here is derived from an EMBL/GenBank/DDBJ whole genome shotgun (WGS) entry which is preliminary data.</text>
</comment>
<accession>A0ABN9TYV6</accession>
<sequence>MQPARGSGASRPVAASLDTTWEVSPQPKRHKAICYVCHEPFDEDALRLRPAGTKHTRLLHPRCSGAYRVTTDKVVNYAELGPAAKAALTFALSSAAQSAPAPGEPPAAAAPSIGELKHMEQFDAISWDRCIECHQCLRHIPPHWEANVWEARIAACRAIVSADEAGDNVNFERGWKLFSAFDSLVLGVAPRSRGGKDGKEVRSIEALIRNNAVSKAISRIIEPVTFATGPNVVGKLSSKFLDQPMDDRPPLPDASPEVVQELAGFIADELRHLPPMRGAGSTGAVYEHIRHSDAVPGATPLMARVLAMLPAGRAPREAIRIHRSARLSAPLKTNSAGQLTEDIRPLASGCAMWRTAMRAWVKMFIDEARDAVGDTQYGVGCPGGCTSLRHDLHLEWTFDPGRALLGIDIENMHNSVRTEFLEQQVVHKIPRMAELLSWLRAPRSHMYKDEEGEVHRIDAFDGLDQGCPASNILAPVAIVDARAELAERGAVFGQQDDTYVLANPSDMPAICDGLAGVFAPAGLRVKLSKCYVASRGPCQTGGARIPASADVPTVLKLPLPMPAADGTVSADVAPAVRIEARRDPLLERVADLRGARLRAQSAFLLVRMATTGDISYVAQNMPISDQVSRNLDKALLAGVHDLLGVDLPGDLGAEHHCWFLPWRDGGMGLHSAYHSAEAFYLVSLGSALARAAERHGLPSSHEVMARLPSLASTAAPVVRSLHGKGVPGLADLAAFLDHDDPKPARKWRLAACARSYTLFECGASDESVIACKESGGPGASAWLLPPRGPQHAMSDQAFVTCVRFRMNLPVFQSVGPCLHRSKPRQDRPSTQCGCVRDLHGRHPILCGVGGIVNGRHNALRDLLVNTITDITQRPAWSSTTTRCPMIGGPICTSRTTGARLRTSTWPS</sequence>
<keyword evidence="2" id="KW-1185">Reference proteome</keyword>
<dbReference type="EMBL" id="CAUYUJ010015227">
    <property type="protein sequence ID" value="CAK0851342.1"/>
    <property type="molecule type" value="Genomic_DNA"/>
</dbReference>